<evidence type="ECO:0000256" key="10">
    <source>
        <dbReference type="ARBA" id="ARBA00093248"/>
    </source>
</evidence>
<comment type="catalytic activity">
    <reaction evidence="6">
        <text>Delta(2)-thiazoline-2-carboxylate + NADPH + 2 H(+) = L-thiazolidine-2-carboxylate + NADP(+)</text>
        <dbReference type="Rhea" id="RHEA:68072"/>
        <dbReference type="ChEBI" id="CHEBI:15378"/>
        <dbReference type="ChEBI" id="CHEBI:57783"/>
        <dbReference type="ChEBI" id="CHEBI:58349"/>
        <dbReference type="ChEBI" id="CHEBI:176895"/>
        <dbReference type="ChEBI" id="CHEBI:176896"/>
    </reaction>
    <physiologicalReaction direction="left-to-right" evidence="6">
        <dbReference type="Rhea" id="RHEA:68073"/>
    </physiologicalReaction>
</comment>
<dbReference type="SUPFAM" id="SSF51735">
    <property type="entry name" value="NAD(P)-binding Rossmann-fold domains"/>
    <property type="match status" value="1"/>
</dbReference>
<evidence type="ECO:0000256" key="9">
    <source>
        <dbReference type="ARBA" id="ARBA00093227"/>
    </source>
</evidence>
<dbReference type="Pfam" id="PF02423">
    <property type="entry name" value="OCD_Mu_crystall"/>
    <property type="match status" value="1"/>
</dbReference>
<evidence type="ECO:0000256" key="1">
    <source>
        <dbReference type="ARBA" id="ARBA00008903"/>
    </source>
</evidence>
<dbReference type="AlphaFoldDB" id="A0A9P0A796"/>
<accession>A0A9P0A796</accession>
<name>A0A9P0A796_BEMTA</name>
<comment type="catalytic activity">
    <reaction evidence="12">
        <text>(3R)-1,4-thiomorpholine-3-carboxylate + NADP(+) = 3,4-dehydrothiomorpholine-3-carboxylate + NADPH + 2 H(+)</text>
        <dbReference type="Rhea" id="RHEA:12500"/>
        <dbReference type="ChEBI" id="CHEBI:15378"/>
        <dbReference type="ChEBI" id="CHEBI:57783"/>
        <dbReference type="ChEBI" id="CHEBI:58349"/>
        <dbReference type="ChEBI" id="CHEBI:58517"/>
        <dbReference type="ChEBI" id="CHEBI:176873"/>
        <dbReference type="EC" id="1.5.1.25"/>
    </reaction>
    <physiologicalReaction direction="right-to-left" evidence="12">
        <dbReference type="Rhea" id="RHEA:12502"/>
    </physiologicalReaction>
</comment>
<organism evidence="19 20">
    <name type="scientific">Bemisia tabaci</name>
    <name type="common">Sweetpotato whitefly</name>
    <name type="synonym">Aleurodes tabaci</name>
    <dbReference type="NCBI Taxonomy" id="7038"/>
    <lineage>
        <taxon>Eukaryota</taxon>
        <taxon>Metazoa</taxon>
        <taxon>Ecdysozoa</taxon>
        <taxon>Arthropoda</taxon>
        <taxon>Hexapoda</taxon>
        <taxon>Insecta</taxon>
        <taxon>Pterygota</taxon>
        <taxon>Neoptera</taxon>
        <taxon>Paraneoptera</taxon>
        <taxon>Hemiptera</taxon>
        <taxon>Sternorrhyncha</taxon>
        <taxon>Aleyrodoidea</taxon>
        <taxon>Aleyrodidae</taxon>
        <taxon>Aleyrodinae</taxon>
        <taxon>Bemisia</taxon>
    </lineage>
</organism>
<evidence type="ECO:0000256" key="6">
    <source>
        <dbReference type="ARBA" id="ARBA00093197"/>
    </source>
</evidence>
<feature type="region of interest" description="Disordered" evidence="18">
    <location>
        <begin position="1"/>
        <end position="29"/>
    </location>
</feature>
<evidence type="ECO:0000256" key="15">
    <source>
        <dbReference type="ARBA" id="ARBA00093567"/>
    </source>
</evidence>
<dbReference type="Gene3D" id="3.40.50.720">
    <property type="entry name" value="NAD(P)-binding Rossmann-like Domain"/>
    <property type="match status" value="1"/>
</dbReference>
<dbReference type="GO" id="GO:0042562">
    <property type="term" value="F:hormone binding"/>
    <property type="evidence" value="ECO:0007669"/>
    <property type="project" value="TreeGrafter"/>
</dbReference>
<comment type="catalytic activity">
    <reaction evidence="10">
        <text>(R)-lanthionine ketimine + NADPH + 2 H(+) = (3R,5R)-1,4-thiomorpholine-3,5-dicarboxylate + NADP(+)</text>
        <dbReference type="Rhea" id="RHEA:68040"/>
        <dbReference type="ChEBI" id="CHEBI:15378"/>
        <dbReference type="ChEBI" id="CHEBI:57783"/>
        <dbReference type="ChEBI" id="CHEBI:58349"/>
        <dbReference type="ChEBI" id="CHEBI:176891"/>
        <dbReference type="ChEBI" id="CHEBI:176892"/>
    </reaction>
    <physiologicalReaction direction="left-to-right" evidence="10">
        <dbReference type="Rhea" id="RHEA:68041"/>
    </physiologicalReaction>
</comment>
<evidence type="ECO:0000256" key="3">
    <source>
        <dbReference type="ARBA" id="ARBA00015173"/>
    </source>
</evidence>
<comment type="catalytic activity">
    <reaction evidence="9">
        <text>(S)-cystathionine ketimine + NADPH + 2 H(+) = (3R,5S)-2,3,5,6,7-pentahydro-1,4-thiazepine-3,5-dicarboxylate + NADP(+)</text>
        <dbReference type="Rhea" id="RHEA:68036"/>
        <dbReference type="ChEBI" id="CHEBI:15378"/>
        <dbReference type="ChEBI" id="CHEBI:57783"/>
        <dbReference type="ChEBI" id="CHEBI:58349"/>
        <dbReference type="ChEBI" id="CHEBI:176808"/>
        <dbReference type="ChEBI" id="CHEBI:176810"/>
    </reaction>
    <physiologicalReaction direction="left-to-right" evidence="9">
        <dbReference type="Rhea" id="RHEA:68037"/>
    </physiologicalReaction>
</comment>
<comment type="catalytic activity">
    <reaction evidence="14">
        <text>L-pipecolate + NADP(+) = Delta(1)-piperideine-2-carboxylate + NADPH + H(+)</text>
        <dbReference type="Rhea" id="RHEA:12524"/>
        <dbReference type="ChEBI" id="CHEBI:15378"/>
        <dbReference type="ChEBI" id="CHEBI:57783"/>
        <dbReference type="ChEBI" id="CHEBI:58349"/>
        <dbReference type="ChEBI" id="CHEBI:61185"/>
        <dbReference type="ChEBI" id="CHEBI:77631"/>
        <dbReference type="EC" id="1.5.1.1"/>
    </reaction>
    <physiologicalReaction direction="right-to-left" evidence="14">
        <dbReference type="Rhea" id="RHEA:12526"/>
    </physiologicalReaction>
</comment>
<evidence type="ECO:0000256" key="5">
    <source>
        <dbReference type="ARBA" id="ARBA00093190"/>
    </source>
</evidence>
<dbReference type="PIRSF" id="PIRSF001439">
    <property type="entry name" value="CryM"/>
    <property type="match status" value="1"/>
</dbReference>
<dbReference type="GO" id="GO:0050241">
    <property type="term" value="F:pyrroline-2-carboxylate reductase activity"/>
    <property type="evidence" value="ECO:0007669"/>
    <property type="project" value="UniProtKB-EC"/>
</dbReference>
<evidence type="ECO:0000256" key="16">
    <source>
        <dbReference type="ARBA" id="ARBA00093598"/>
    </source>
</evidence>
<comment type="catalytic activity">
    <reaction evidence="5">
        <text>L-pipecolate + NAD(+) = Delta(1)-piperideine-2-carboxylate + NADH + H(+)</text>
        <dbReference type="Rhea" id="RHEA:30807"/>
        <dbReference type="ChEBI" id="CHEBI:15378"/>
        <dbReference type="ChEBI" id="CHEBI:57540"/>
        <dbReference type="ChEBI" id="CHEBI:57945"/>
        <dbReference type="ChEBI" id="CHEBI:61185"/>
        <dbReference type="ChEBI" id="CHEBI:77631"/>
        <dbReference type="EC" id="1.5.1.1"/>
    </reaction>
    <physiologicalReaction direction="right-to-left" evidence="5">
        <dbReference type="Rhea" id="RHEA:30809"/>
    </physiologicalReaction>
</comment>
<dbReference type="InterPro" id="IPR036291">
    <property type="entry name" value="NAD(P)-bd_dom_sf"/>
</dbReference>
<evidence type="ECO:0000313" key="19">
    <source>
        <dbReference type="EMBL" id="CAH0385677.1"/>
    </source>
</evidence>
<dbReference type="Gene3D" id="3.30.1780.10">
    <property type="entry name" value="ornithine cyclodeaminase, domain 1"/>
    <property type="match status" value="1"/>
</dbReference>
<dbReference type="EC" id="1.5.1.1" evidence="16"/>
<dbReference type="EMBL" id="OU963863">
    <property type="protein sequence ID" value="CAH0385677.1"/>
    <property type="molecule type" value="Genomic_DNA"/>
</dbReference>
<evidence type="ECO:0000313" key="20">
    <source>
        <dbReference type="Proteomes" id="UP001152759"/>
    </source>
</evidence>
<comment type="subunit">
    <text evidence="15">Homodimer. Binds the thyroid hormone triiodothyronine (T3); T3 binding inhibits enzymatic activity.</text>
</comment>
<comment type="catalytic activity">
    <reaction evidence="7">
        <text>L-proline + NADP(+) = 1-pyrroline-2-carboxylate + NADPH + H(+)</text>
        <dbReference type="Rhea" id="RHEA:20317"/>
        <dbReference type="ChEBI" id="CHEBI:15378"/>
        <dbReference type="ChEBI" id="CHEBI:39785"/>
        <dbReference type="ChEBI" id="CHEBI:57783"/>
        <dbReference type="ChEBI" id="CHEBI:58349"/>
        <dbReference type="ChEBI" id="CHEBI:60039"/>
        <dbReference type="EC" id="1.5.1.1"/>
    </reaction>
    <physiologicalReaction direction="right-to-left" evidence="7">
        <dbReference type="Rhea" id="RHEA:20319"/>
    </physiologicalReaction>
</comment>
<evidence type="ECO:0000256" key="11">
    <source>
        <dbReference type="ARBA" id="ARBA00093250"/>
    </source>
</evidence>
<evidence type="ECO:0000256" key="17">
    <source>
        <dbReference type="ARBA" id="ARBA00093650"/>
    </source>
</evidence>
<evidence type="ECO:0000256" key="4">
    <source>
        <dbReference type="ARBA" id="ARBA00033420"/>
    </source>
</evidence>
<dbReference type="Proteomes" id="UP001152759">
    <property type="component" value="Chromosome 2"/>
</dbReference>
<dbReference type="PANTHER" id="PTHR13812">
    <property type="entry name" value="KETIMINE REDUCTASE MU-CRYSTALLIN"/>
    <property type="match status" value="1"/>
</dbReference>
<dbReference type="GO" id="GO:0005737">
    <property type="term" value="C:cytoplasm"/>
    <property type="evidence" value="ECO:0007669"/>
    <property type="project" value="TreeGrafter"/>
</dbReference>
<dbReference type="GO" id="GO:0047127">
    <property type="term" value="F:thiomorpholine-carboxylate dehydrogenase activity"/>
    <property type="evidence" value="ECO:0007669"/>
    <property type="project" value="UniProtKB-EC"/>
</dbReference>
<comment type="catalytic activity">
    <reaction evidence="13">
        <text>L-proline + NAD(+) = 1-pyrroline-2-carboxylate + NADH + H(+)</text>
        <dbReference type="Rhea" id="RHEA:20321"/>
        <dbReference type="ChEBI" id="CHEBI:15378"/>
        <dbReference type="ChEBI" id="CHEBI:39785"/>
        <dbReference type="ChEBI" id="CHEBI:57540"/>
        <dbReference type="ChEBI" id="CHEBI:57945"/>
        <dbReference type="ChEBI" id="CHEBI:60039"/>
        <dbReference type="EC" id="1.5.1.1"/>
    </reaction>
    <physiologicalReaction direction="right-to-left" evidence="13">
        <dbReference type="Rhea" id="RHEA:20323"/>
    </physiologicalReaction>
</comment>
<reference evidence="19" key="1">
    <citation type="submission" date="2021-12" db="EMBL/GenBank/DDBJ databases">
        <authorList>
            <person name="King R."/>
        </authorList>
    </citation>
    <scope>NUCLEOTIDE SEQUENCE</scope>
</reference>
<evidence type="ECO:0000256" key="7">
    <source>
        <dbReference type="ARBA" id="ARBA00093203"/>
    </source>
</evidence>
<evidence type="ECO:0000256" key="14">
    <source>
        <dbReference type="ARBA" id="ARBA00093273"/>
    </source>
</evidence>
<feature type="compositionally biased region" description="Polar residues" evidence="18">
    <location>
        <begin position="1"/>
        <end position="21"/>
    </location>
</feature>
<comment type="catalytic activity">
    <reaction evidence="8">
        <text>(3R)-1,4-thiomorpholine-3-carboxylate + NAD(+) = 3,4-dehydrothiomorpholine-3-carboxylate + NADH + 2 H(+)</text>
        <dbReference type="Rhea" id="RHEA:12504"/>
        <dbReference type="ChEBI" id="CHEBI:15378"/>
        <dbReference type="ChEBI" id="CHEBI:57540"/>
        <dbReference type="ChEBI" id="CHEBI:57945"/>
        <dbReference type="ChEBI" id="CHEBI:58517"/>
        <dbReference type="ChEBI" id="CHEBI:176873"/>
        <dbReference type="EC" id="1.5.1.25"/>
    </reaction>
    <physiologicalReaction direction="right-to-left" evidence="8">
        <dbReference type="Rhea" id="RHEA:12506"/>
    </physiologicalReaction>
</comment>
<evidence type="ECO:0000256" key="13">
    <source>
        <dbReference type="ARBA" id="ARBA00093264"/>
    </source>
</evidence>
<evidence type="ECO:0000256" key="12">
    <source>
        <dbReference type="ARBA" id="ARBA00093263"/>
    </source>
</evidence>
<comment type="similarity">
    <text evidence="1">Belongs to the ornithine cyclodeaminase/mu-crystallin family.</text>
</comment>
<sequence length="338" mass="36855">MADTSKVTSNLSNTTGGSRDTPSPPPFLTNEEVKRHLHWNTLVPATETLFANVSRHNELVIQPPRLIMPISQQNAALLCMPAYLAEDNVLACKVVTSFRNNAALGLPSILATVILFDGSNGGTKMIMEGTEITTWRTAAASVAATKNLFRRIKDKDLVLAIMGSGVQAHIHAQAFMSYFSIKEIRIWNHRFAGAEALCKRLGDIAKPFPDKEECVKPADLIVTATYSPTPVVHYDWLKSDAHINAVGFGVSHHSELDENTYRKASVFVDSLDGAKQELKSLHEAGIKFTEVGAVINGTERVPPNGGVTVFQSLGMGGEDAITAKLIFNDYMKHKNQGK</sequence>
<evidence type="ECO:0000256" key="18">
    <source>
        <dbReference type="SAM" id="MobiDB-lite"/>
    </source>
</evidence>
<dbReference type="PANTHER" id="PTHR13812:SF19">
    <property type="entry name" value="KETIMINE REDUCTASE MU-CRYSTALLIN"/>
    <property type="match status" value="1"/>
</dbReference>
<protein>
    <recommendedName>
        <fullName evidence="3">Ketimine reductase mu-crystallin</fullName>
        <ecNumber evidence="16">1.5.1.1</ecNumber>
        <ecNumber evidence="2">1.5.1.25</ecNumber>
    </recommendedName>
    <alternativeName>
        <fullName evidence="17">1-piperideine-2-carboxylate/1-pyrroline-2-carboxylate reductase</fullName>
    </alternativeName>
    <alternativeName>
        <fullName evidence="4">NADP-regulated thyroid-hormone-binding protein</fullName>
    </alternativeName>
</protein>
<dbReference type="EC" id="1.5.1.25" evidence="2"/>
<gene>
    <name evidence="19" type="ORF">BEMITA_LOCUS4877</name>
</gene>
<dbReference type="InterPro" id="IPR023401">
    <property type="entry name" value="ODC_N"/>
</dbReference>
<keyword evidence="20" id="KW-1185">Reference proteome</keyword>
<dbReference type="KEGG" id="btab:109039789"/>
<proteinExistence type="inferred from homology"/>
<evidence type="ECO:0000256" key="8">
    <source>
        <dbReference type="ARBA" id="ARBA00093226"/>
    </source>
</evidence>
<dbReference type="InterPro" id="IPR003462">
    <property type="entry name" value="ODC_Mu_crystall"/>
</dbReference>
<evidence type="ECO:0000256" key="2">
    <source>
        <dbReference type="ARBA" id="ARBA00012883"/>
    </source>
</evidence>
<comment type="catalytic activity">
    <reaction evidence="11">
        <text>(S)-cystathionine ketimine + NADH + 2 H(+) = (3R,5S)-2,3,5,6,7-pentahydro-1,4-thiazepine-3,5-dicarboxylate + NAD(+)</text>
        <dbReference type="Rhea" id="RHEA:68032"/>
        <dbReference type="ChEBI" id="CHEBI:15378"/>
        <dbReference type="ChEBI" id="CHEBI:57540"/>
        <dbReference type="ChEBI" id="CHEBI:57945"/>
        <dbReference type="ChEBI" id="CHEBI:176808"/>
        <dbReference type="ChEBI" id="CHEBI:176810"/>
    </reaction>
    <physiologicalReaction direction="left-to-right" evidence="11">
        <dbReference type="Rhea" id="RHEA:68033"/>
    </physiologicalReaction>
</comment>